<comment type="caution">
    <text evidence="1">The sequence shown here is derived from an EMBL/GenBank/DDBJ whole genome shotgun (WGS) entry which is preliminary data.</text>
</comment>
<sequence length="105" mass="11819">MLKERERHASAHSCHAVIEEKFKRAVILHAQGVSEASARVFNRYVVWMVPSIKLGGQLMRLKDSFEGSSCAIFGSVCPGYAGKPRAKFMFLKAYSYPTTSFKSWN</sequence>
<proteinExistence type="predicted"/>
<organism evidence="1 2">
    <name type="scientific">Hyalomma asiaticum</name>
    <name type="common">Tick</name>
    <dbReference type="NCBI Taxonomy" id="266040"/>
    <lineage>
        <taxon>Eukaryota</taxon>
        <taxon>Metazoa</taxon>
        <taxon>Ecdysozoa</taxon>
        <taxon>Arthropoda</taxon>
        <taxon>Chelicerata</taxon>
        <taxon>Arachnida</taxon>
        <taxon>Acari</taxon>
        <taxon>Parasitiformes</taxon>
        <taxon>Ixodida</taxon>
        <taxon>Ixodoidea</taxon>
        <taxon>Ixodidae</taxon>
        <taxon>Hyalomminae</taxon>
        <taxon>Hyalomma</taxon>
    </lineage>
</organism>
<gene>
    <name evidence="1" type="ORF">HPB50_011776</name>
</gene>
<evidence type="ECO:0000313" key="2">
    <source>
        <dbReference type="Proteomes" id="UP000821845"/>
    </source>
</evidence>
<name>A0ACB7S7Z4_HYAAI</name>
<dbReference type="Proteomes" id="UP000821845">
    <property type="component" value="Chromosome 5"/>
</dbReference>
<accession>A0ACB7S7Z4</accession>
<dbReference type="EMBL" id="CM023485">
    <property type="protein sequence ID" value="KAH6930192.1"/>
    <property type="molecule type" value="Genomic_DNA"/>
</dbReference>
<evidence type="ECO:0000313" key="1">
    <source>
        <dbReference type="EMBL" id="KAH6930192.1"/>
    </source>
</evidence>
<keyword evidence="2" id="KW-1185">Reference proteome</keyword>
<protein>
    <submittedName>
        <fullName evidence="1">Uncharacterized protein</fullName>
    </submittedName>
</protein>
<reference evidence="1" key="1">
    <citation type="submission" date="2020-05" db="EMBL/GenBank/DDBJ databases">
        <title>Large-scale comparative analyses of tick genomes elucidate their genetic diversity and vector capacities.</title>
        <authorList>
            <person name="Jia N."/>
            <person name="Wang J."/>
            <person name="Shi W."/>
            <person name="Du L."/>
            <person name="Sun Y."/>
            <person name="Zhan W."/>
            <person name="Jiang J."/>
            <person name="Wang Q."/>
            <person name="Zhang B."/>
            <person name="Ji P."/>
            <person name="Sakyi L.B."/>
            <person name="Cui X."/>
            <person name="Yuan T."/>
            <person name="Jiang B."/>
            <person name="Yang W."/>
            <person name="Lam T.T.-Y."/>
            <person name="Chang Q."/>
            <person name="Ding S."/>
            <person name="Wang X."/>
            <person name="Zhu J."/>
            <person name="Ruan X."/>
            <person name="Zhao L."/>
            <person name="Wei J."/>
            <person name="Que T."/>
            <person name="Du C."/>
            <person name="Cheng J."/>
            <person name="Dai P."/>
            <person name="Han X."/>
            <person name="Huang E."/>
            <person name="Gao Y."/>
            <person name="Liu J."/>
            <person name="Shao H."/>
            <person name="Ye R."/>
            <person name="Li L."/>
            <person name="Wei W."/>
            <person name="Wang X."/>
            <person name="Wang C."/>
            <person name="Yang T."/>
            <person name="Huo Q."/>
            <person name="Li W."/>
            <person name="Guo W."/>
            <person name="Chen H."/>
            <person name="Zhou L."/>
            <person name="Ni X."/>
            <person name="Tian J."/>
            <person name="Zhou Y."/>
            <person name="Sheng Y."/>
            <person name="Liu T."/>
            <person name="Pan Y."/>
            <person name="Xia L."/>
            <person name="Li J."/>
            <person name="Zhao F."/>
            <person name="Cao W."/>
        </authorList>
    </citation>
    <scope>NUCLEOTIDE SEQUENCE</scope>
    <source>
        <strain evidence="1">Hyas-2018</strain>
    </source>
</reference>